<gene>
    <name evidence="11" type="ORF">Fot_38979</name>
</gene>
<dbReference type="InterPro" id="IPR001245">
    <property type="entry name" value="Ser-Thr/Tyr_kinase_cat_dom"/>
</dbReference>
<protein>
    <submittedName>
        <fullName evidence="11">Protein kinase domain-containing protein</fullName>
    </submittedName>
</protein>
<evidence type="ECO:0000256" key="7">
    <source>
        <dbReference type="ARBA" id="ARBA00023157"/>
    </source>
</evidence>
<dbReference type="Pfam" id="PF07714">
    <property type="entry name" value="PK_Tyr_Ser-Thr"/>
    <property type="match status" value="1"/>
</dbReference>
<evidence type="ECO:0000256" key="5">
    <source>
        <dbReference type="ARBA" id="ARBA00022777"/>
    </source>
</evidence>
<keyword evidence="2" id="KW-0808">Transferase</keyword>
<feature type="compositionally biased region" description="Basic and acidic residues" evidence="8">
    <location>
        <begin position="134"/>
        <end position="144"/>
    </location>
</feature>
<evidence type="ECO:0000256" key="1">
    <source>
        <dbReference type="ARBA" id="ARBA00022527"/>
    </source>
</evidence>
<feature type="region of interest" description="Disordered" evidence="8">
    <location>
        <begin position="179"/>
        <end position="206"/>
    </location>
</feature>
<comment type="caution">
    <text evidence="11">The sequence shown here is derived from an EMBL/GenBank/DDBJ whole genome shotgun (WGS) entry which is preliminary data.</text>
</comment>
<evidence type="ECO:0000256" key="8">
    <source>
        <dbReference type="SAM" id="MobiDB-lite"/>
    </source>
</evidence>
<dbReference type="GO" id="GO:0005524">
    <property type="term" value="F:ATP binding"/>
    <property type="evidence" value="ECO:0007669"/>
    <property type="project" value="UniProtKB-KW"/>
</dbReference>
<feature type="domain" description="Serine-threonine/tyrosine-protein kinase catalytic" evidence="10">
    <location>
        <begin position="1"/>
        <end position="39"/>
    </location>
</feature>
<reference evidence="12" key="1">
    <citation type="submission" date="2024-07" db="EMBL/GenBank/DDBJ databases">
        <title>Two chromosome-level genome assemblies of Korean endemic species Abeliophyllum distichum and Forsythia ovata (Oleaceae).</title>
        <authorList>
            <person name="Jang H."/>
        </authorList>
    </citation>
    <scope>NUCLEOTIDE SEQUENCE [LARGE SCALE GENOMIC DNA]</scope>
</reference>
<dbReference type="AlphaFoldDB" id="A0ABD1S3D1"/>
<keyword evidence="7" id="KW-1015">Disulfide bond</keyword>
<feature type="region of interest" description="Disordered" evidence="8">
    <location>
        <begin position="126"/>
        <end position="162"/>
    </location>
</feature>
<evidence type="ECO:0000313" key="12">
    <source>
        <dbReference type="Proteomes" id="UP001604277"/>
    </source>
</evidence>
<feature type="domain" description="S-locus glycoprotein" evidence="9">
    <location>
        <begin position="332"/>
        <end position="373"/>
    </location>
</feature>
<dbReference type="InterPro" id="IPR011009">
    <property type="entry name" value="Kinase-like_dom_sf"/>
</dbReference>
<dbReference type="PANTHER" id="PTHR27002">
    <property type="entry name" value="RECEPTOR-LIKE SERINE/THREONINE-PROTEIN KINASE SD1-8"/>
    <property type="match status" value="1"/>
</dbReference>
<dbReference type="Gene3D" id="1.10.510.10">
    <property type="entry name" value="Transferase(Phosphotransferase) domain 1"/>
    <property type="match status" value="1"/>
</dbReference>
<evidence type="ECO:0000259" key="9">
    <source>
        <dbReference type="Pfam" id="PF00954"/>
    </source>
</evidence>
<keyword evidence="12" id="KW-1185">Reference proteome</keyword>
<organism evidence="11 12">
    <name type="scientific">Forsythia ovata</name>
    <dbReference type="NCBI Taxonomy" id="205694"/>
    <lineage>
        <taxon>Eukaryota</taxon>
        <taxon>Viridiplantae</taxon>
        <taxon>Streptophyta</taxon>
        <taxon>Embryophyta</taxon>
        <taxon>Tracheophyta</taxon>
        <taxon>Spermatophyta</taxon>
        <taxon>Magnoliopsida</taxon>
        <taxon>eudicotyledons</taxon>
        <taxon>Gunneridae</taxon>
        <taxon>Pentapetalae</taxon>
        <taxon>asterids</taxon>
        <taxon>lamiids</taxon>
        <taxon>Lamiales</taxon>
        <taxon>Oleaceae</taxon>
        <taxon>Forsythieae</taxon>
        <taxon>Forsythia</taxon>
    </lineage>
</organism>
<keyword evidence="4" id="KW-0547">Nucleotide-binding</keyword>
<evidence type="ECO:0000256" key="2">
    <source>
        <dbReference type="ARBA" id="ARBA00022679"/>
    </source>
</evidence>
<evidence type="ECO:0000256" key="6">
    <source>
        <dbReference type="ARBA" id="ARBA00022840"/>
    </source>
</evidence>
<dbReference type="InterPro" id="IPR000858">
    <property type="entry name" value="S_locus_glycoprot_dom"/>
</dbReference>
<dbReference type="PANTHER" id="PTHR27002:SF1095">
    <property type="entry name" value="G-TYPE LECTIN S-RECEPTOR-LIKE SERINE_THREONINE-PROTEIN KINASE RKS1"/>
    <property type="match status" value="1"/>
</dbReference>
<accession>A0ABD1S3D1</accession>
<evidence type="ECO:0000313" key="11">
    <source>
        <dbReference type="EMBL" id="KAL2495222.1"/>
    </source>
</evidence>
<keyword evidence="3" id="KW-0732">Signal</keyword>
<sequence>MSPEYAMQGLFSIKSDVYSFGVLLLEIICGRKNSSYIQDNTVTLIGHVWDLWREERALDIVDSSLENSYDVNKILRCIHVGLLCVQECAPDRPIMSEVAFMLCNETRLPYPKQPAFIFNTASTTPYSKSASAENRSKKKDEGIKIRSASATHRDAKKRQRKEQPKFFLSKVILHKEEEGGGTEIRSANAAHRTRRRGREKSSQSGKMVPTEATDIILAKAKICNHVFKNGQTLVCANQRFELEFFNVSSTNNHNHGMWYLGIWYREIKLLTAVWDGNMMKPLRGIGMRLVLNSVGDLLLRDDMRTVIWFVGLYSLLPGRNWCSWIQAILLLKMAWAPMVTVNKDICDRYISCGPYGIFYADDPGCQCLEGFVASSPNDWCGMDCGDGYRRNYALNCCNGDGFVKYKGQKLLDNFSLEEFEPSRL</sequence>
<dbReference type="Pfam" id="PF00954">
    <property type="entry name" value="S_locus_glycop"/>
    <property type="match status" value="1"/>
</dbReference>
<dbReference type="Proteomes" id="UP001604277">
    <property type="component" value="Unassembled WGS sequence"/>
</dbReference>
<keyword evidence="1" id="KW-0723">Serine/threonine-protein kinase</keyword>
<dbReference type="SUPFAM" id="SSF56112">
    <property type="entry name" value="Protein kinase-like (PK-like)"/>
    <property type="match status" value="1"/>
</dbReference>
<dbReference type="GO" id="GO:0004674">
    <property type="term" value="F:protein serine/threonine kinase activity"/>
    <property type="evidence" value="ECO:0007669"/>
    <property type="project" value="UniProtKB-KW"/>
</dbReference>
<name>A0ABD1S3D1_9LAMI</name>
<keyword evidence="5 11" id="KW-0418">Kinase</keyword>
<evidence type="ECO:0000256" key="3">
    <source>
        <dbReference type="ARBA" id="ARBA00022729"/>
    </source>
</evidence>
<evidence type="ECO:0000256" key="4">
    <source>
        <dbReference type="ARBA" id="ARBA00022741"/>
    </source>
</evidence>
<evidence type="ECO:0000259" key="10">
    <source>
        <dbReference type="Pfam" id="PF07714"/>
    </source>
</evidence>
<proteinExistence type="predicted"/>
<dbReference type="EMBL" id="JBFOLJ010000011">
    <property type="protein sequence ID" value="KAL2495222.1"/>
    <property type="molecule type" value="Genomic_DNA"/>
</dbReference>
<keyword evidence="6" id="KW-0067">ATP-binding</keyword>